<protein>
    <recommendedName>
        <fullName evidence="4">DUF4405 domain-containing protein</fullName>
    </recommendedName>
</protein>
<evidence type="ECO:0000256" key="1">
    <source>
        <dbReference type="SAM" id="Phobius"/>
    </source>
</evidence>
<feature type="transmembrane region" description="Helical" evidence="1">
    <location>
        <begin position="54"/>
        <end position="74"/>
    </location>
</feature>
<accession>A0ABT6ZKH0</accession>
<evidence type="ECO:0008006" key="4">
    <source>
        <dbReference type="Google" id="ProtNLM"/>
    </source>
</evidence>
<gene>
    <name evidence="2" type="ORF">QJ043_05450</name>
</gene>
<proteinExistence type="predicted"/>
<comment type="caution">
    <text evidence="2">The sequence shown here is derived from an EMBL/GenBank/DDBJ whole genome shotgun (WGS) entry which is preliminary data.</text>
</comment>
<feature type="transmembrane region" description="Helical" evidence="1">
    <location>
        <begin position="86"/>
        <end position="105"/>
    </location>
</feature>
<name>A0ABT6ZKH0_9ACTN</name>
<keyword evidence="1" id="KW-0812">Transmembrane</keyword>
<keyword evidence="3" id="KW-1185">Reference proteome</keyword>
<keyword evidence="1" id="KW-1133">Transmembrane helix</keyword>
<sequence>MSLFQRALHLLLLVAFALTVAEPVTGPVLHAHAGAVFCVLAAVHFACHHERHHVGSWALLGIVAAALGTGLWSAMAGGVGTAAHKLAALALLVGTGAHLWSYRAVMFPRRERAPRLEGQPDAE</sequence>
<feature type="transmembrane region" description="Helical" evidence="1">
    <location>
        <begin position="31"/>
        <end position="47"/>
    </location>
</feature>
<evidence type="ECO:0000313" key="2">
    <source>
        <dbReference type="EMBL" id="MDJ1129525.1"/>
    </source>
</evidence>
<keyword evidence="1" id="KW-0472">Membrane</keyword>
<dbReference type="RefSeq" id="WP_283713688.1">
    <property type="nucleotide sequence ID" value="NZ_JASJEW010000006.1"/>
</dbReference>
<dbReference type="EMBL" id="JASJEX010000002">
    <property type="protein sequence ID" value="MDJ1129525.1"/>
    <property type="molecule type" value="Genomic_DNA"/>
</dbReference>
<reference evidence="2" key="1">
    <citation type="submission" date="2023-05" db="EMBL/GenBank/DDBJ databases">
        <title>[olsenella] sp. nov., isolated from a pig farm feces dump.</title>
        <authorList>
            <person name="Chang Y.-H."/>
        </authorList>
    </citation>
    <scope>NUCLEOTIDE SEQUENCE</scope>
    <source>
        <strain evidence="2">YH-ols2217</strain>
    </source>
</reference>
<organism evidence="2 3">
    <name type="scientific">Kribbibacterium absianum</name>
    <dbReference type="NCBI Taxonomy" id="3044210"/>
    <lineage>
        <taxon>Bacteria</taxon>
        <taxon>Bacillati</taxon>
        <taxon>Actinomycetota</taxon>
        <taxon>Coriobacteriia</taxon>
        <taxon>Coriobacteriales</taxon>
        <taxon>Kribbibacteriaceae</taxon>
        <taxon>Kribbibacterium</taxon>
    </lineage>
</organism>
<dbReference type="Proteomes" id="UP001431693">
    <property type="component" value="Unassembled WGS sequence"/>
</dbReference>
<evidence type="ECO:0000313" key="3">
    <source>
        <dbReference type="Proteomes" id="UP001431693"/>
    </source>
</evidence>